<dbReference type="AlphaFoldDB" id="A0A9D1JAF9"/>
<dbReference type="InterPro" id="IPR006699">
    <property type="entry name" value="GlpP"/>
</dbReference>
<dbReference type="GO" id="GO:0006355">
    <property type="term" value="P:regulation of DNA-templated transcription"/>
    <property type="evidence" value="ECO:0007669"/>
    <property type="project" value="InterPro"/>
</dbReference>
<reference evidence="1" key="2">
    <citation type="journal article" date="2021" name="PeerJ">
        <title>Extensive microbial diversity within the chicken gut microbiome revealed by metagenomics and culture.</title>
        <authorList>
            <person name="Gilroy R."/>
            <person name="Ravi A."/>
            <person name="Getino M."/>
            <person name="Pursley I."/>
            <person name="Horton D.L."/>
            <person name="Alikhan N.F."/>
            <person name="Baker D."/>
            <person name="Gharbi K."/>
            <person name="Hall N."/>
            <person name="Watson M."/>
            <person name="Adriaenssens E.M."/>
            <person name="Foster-Nyarko E."/>
            <person name="Jarju S."/>
            <person name="Secka A."/>
            <person name="Antonio M."/>
            <person name="Oren A."/>
            <person name="Chaudhuri R.R."/>
            <person name="La Ragione R."/>
            <person name="Hildebrand F."/>
            <person name="Pallen M.J."/>
        </authorList>
    </citation>
    <scope>NUCLEOTIDE SEQUENCE</scope>
    <source>
        <strain evidence="1">ChiSjej5B23-6657</strain>
    </source>
</reference>
<dbReference type="Proteomes" id="UP000823912">
    <property type="component" value="Unassembled WGS sequence"/>
</dbReference>
<dbReference type="PANTHER" id="PTHR35787:SF1">
    <property type="entry name" value="GLYCEROL UPTAKE OPERON ANTITERMINATOR REGULATORY PROTEIN"/>
    <property type="match status" value="1"/>
</dbReference>
<protein>
    <submittedName>
        <fullName evidence="1">Glycerol-3-phosphate responsive antiterminator</fullName>
    </submittedName>
</protein>
<proteinExistence type="predicted"/>
<dbReference type="PANTHER" id="PTHR35787">
    <property type="entry name" value="GLYCEROL UPTAKE OPERON ANTITERMINATOR REGULATORY PROTEIN"/>
    <property type="match status" value="1"/>
</dbReference>
<dbReference type="GO" id="GO:0006071">
    <property type="term" value="P:glycerol metabolic process"/>
    <property type="evidence" value="ECO:0007669"/>
    <property type="project" value="InterPro"/>
</dbReference>
<gene>
    <name evidence="1" type="ORF">IAA55_03155</name>
</gene>
<comment type="caution">
    <text evidence="1">The sequence shown here is derived from an EMBL/GenBank/DDBJ whole genome shotgun (WGS) entry which is preliminary data.</text>
</comment>
<dbReference type="PIRSF" id="PIRSF016897">
    <property type="entry name" value="GlpP"/>
    <property type="match status" value="1"/>
</dbReference>
<dbReference type="EMBL" id="DVHM01000048">
    <property type="protein sequence ID" value="HIR70263.1"/>
    <property type="molecule type" value="Genomic_DNA"/>
</dbReference>
<sequence length="188" mass="20547">MKKEFREALEDSPVIAAIKDDAGLEKCLTCDSRIIFILYGDVITIPKIVDRVRSAGKIAMVHIDLIQGLSSREVAVDFIHTYTSADGIISTRAPLIQRARELSMYTVMRFFLLDSMAFESIEKQLGHIRPDVVEVLPGPMPGIVKKICRLVSCPVIAGGLVSEKSDVLALLDAGASAISSTNQGVWFL</sequence>
<dbReference type="Pfam" id="PF04309">
    <property type="entry name" value="G3P_antiterm"/>
    <property type="match status" value="1"/>
</dbReference>
<dbReference type="Gene3D" id="3.20.20.70">
    <property type="entry name" value="Aldolase class I"/>
    <property type="match status" value="1"/>
</dbReference>
<dbReference type="InterPro" id="IPR013785">
    <property type="entry name" value="Aldolase_TIM"/>
</dbReference>
<accession>A0A9D1JAF9</accession>
<reference evidence="1" key="1">
    <citation type="submission" date="2020-10" db="EMBL/GenBank/DDBJ databases">
        <authorList>
            <person name="Gilroy R."/>
        </authorList>
    </citation>
    <scope>NUCLEOTIDE SEQUENCE</scope>
    <source>
        <strain evidence="1">ChiSjej5B23-6657</strain>
    </source>
</reference>
<evidence type="ECO:0000313" key="1">
    <source>
        <dbReference type="EMBL" id="HIR70263.1"/>
    </source>
</evidence>
<evidence type="ECO:0000313" key="2">
    <source>
        <dbReference type="Proteomes" id="UP000823912"/>
    </source>
</evidence>
<dbReference type="SUPFAM" id="SSF110391">
    <property type="entry name" value="GlpP-like"/>
    <property type="match status" value="1"/>
</dbReference>
<name>A0A9D1JAF9_9FIRM</name>
<organism evidence="1 2">
    <name type="scientific">Candidatus Pullilachnospira gallistercoris</name>
    <dbReference type="NCBI Taxonomy" id="2840911"/>
    <lineage>
        <taxon>Bacteria</taxon>
        <taxon>Bacillati</taxon>
        <taxon>Bacillota</taxon>
        <taxon>Clostridia</taxon>
        <taxon>Lachnospirales</taxon>
        <taxon>Lachnospiraceae</taxon>
        <taxon>Lachnospiraceae incertae sedis</taxon>
        <taxon>Candidatus Pullilachnospira</taxon>
    </lineage>
</organism>